<evidence type="ECO:0000313" key="2">
    <source>
        <dbReference type="Proteomes" id="UP000070558"/>
    </source>
</evidence>
<sequence>MYGICKPTQNKSDTKIFIKNWRFLQKTLDANKAMQVILQGLIPII</sequence>
<comment type="caution">
    <text evidence="1">The sequence shown here is derived from an EMBL/GenBank/DDBJ whole genome shotgun (WGS) entry which is preliminary data.</text>
</comment>
<dbReference type="EMBL" id="LRQA01000029">
    <property type="protein sequence ID" value="KXA18486.1"/>
    <property type="molecule type" value="Genomic_DNA"/>
</dbReference>
<proteinExistence type="predicted"/>
<protein>
    <submittedName>
        <fullName evidence="1">Uncharacterized protein</fullName>
    </submittedName>
</protein>
<name>A0A133NQC3_GARVA</name>
<accession>A0A133NQC3</accession>
<reference evidence="1 2" key="1">
    <citation type="submission" date="2016-01" db="EMBL/GenBank/DDBJ databases">
        <authorList>
            <person name="Oliw E.H."/>
        </authorList>
    </citation>
    <scope>NUCLEOTIDE SEQUENCE [LARGE SCALE GENOMIC DNA]</scope>
    <source>
        <strain evidence="1 2">GED7760B</strain>
    </source>
</reference>
<dbReference type="AlphaFoldDB" id="A0A133NQC3"/>
<organism evidence="1 2">
    <name type="scientific">Gardnerella vaginalis</name>
    <dbReference type="NCBI Taxonomy" id="2702"/>
    <lineage>
        <taxon>Bacteria</taxon>
        <taxon>Bacillati</taxon>
        <taxon>Actinomycetota</taxon>
        <taxon>Actinomycetes</taxon>
        <taxon>Bifidobacteriales</taxon>
        <taxon>Bifidobacteriaceae</taxon>
        <taxon>Gardnerella</taxon>
    </lineage>
</organism>
<gene>
    <name evidence="1" type="ORF">HMPREF3216_00416</name>
</gene>
<dbReference type="Proteomes" id="UP000070558">
    <property type="component" value="Unassembled WGS sequence"/>
</dbReference>
<evidence type="ECO:0000313" key="1">
    <source>
        <dbReference type="EMBL" id="KXA18486.1"/>
    </source>
</evidence>
<dbReference type="PATRIC" id="fig|2702.99.peg.411"/>